<accession>A0A1Z4LXZ9</accession>
<evidence type="ECO:0000313" key="6">
    <source>
        <dbReference type="Proteomes" id="UP000218418"/>
    </source>
</evidence>
<name>A0A1Z4LXZ9_9CYAN</name>
<dbReference type="InterPro" id="IPR004893">
    <property type="entry name" value="NifW"/>
</dbReference>
<protein>
    <recommendedName>
        <fullName evidence="4">Nitrogenase-stabilizing/protective protein NifW</fullName>
    </recommendedName>
</protein>
<dbReference type="OrthoDB" id="9811868at2"/>
<dbReference type="Pfam" id="PF03206">
    <property type="entry name" value="NifW"/>
    <property type="match status" value="1"/>
</dbReference>
<evidence type="ECO:0000256" key="4">
    <source>
        <dbReference type="HAMAP-Rule" id="MF_00529"/>
    </source>
</evidence>
<reference evidence="5 6" key="1">
    <citation type="submission" date="2017-06" db="EMBL/GenBank/DDBJ databases">
        <title>Genome sequencing of cyanobaciteial culture collection at National Institute for Environmental Studies (NIES).</title>
        <authorList>
            <person name="Hirose Y."/>
            <person name="Shimura Y."/>
            <person name="Fujisawa T."/>
            <person name="Nakamura Y."/>
            <person name="Kawachi M."/>
        </authorList>
    </citation>
    <scope>NUCLEOTIDE SEQUENCE [LARGE SCALE GENOMIC DNA]</scope>
    <source>
        <strain evidence="5 6">NIES-267</strain>
    </source>
</reference>
<evidence type="ECO:0000256" key="1">
    <source>
        <dbReference type="ARBA" id="ARBA00002247"/>
    </source>
</evidence>
<comment type="function">
    <text evidence="1 4">May protect the nitrogenase Fe-Mo protein from oxidative damage.</text>
</comment>
<evidence type="ECO:0000313" key="5">
    <source>
        <dbReference type="EMBL" id="BAY85978.1"/>
    </source>
</evidence>
<comment type="similarity">
    <text evidence="2 4">Belongs to the NifW family.</text>
</comment>
<gene>
    <name evidence="4" type="primary">nifW</name>
    <name evidence="5" type="ORF">NIES267_54840</name>
</gene>
<evidence type="ECO:0000256" key="2">
    <source>
        <dbReference type="ARBA" id="ARBA00008351"/>
    </source>
</evidence>
<dbReference type="Proteomes" id="UP000218418">
    <property type="component" value="Chromosome"/>
</dbReference>
<comment type="subunit">
    <text evidence="4">Homotrimer; associates with NifD.</text>
</comment>
<keyword evidence="3 4" id="KW-0535">Nitrogen fixation</keyword>
<dbReference type="PIRSF" id="PIRSF005790">
    <property type="entry name" value="NifW"/>
    <property type="match status" value="1"/>
</dbReference>
<evidence type="ECO:0000256" key="3">
    <source>
        <dbReference type="ARBA" id="ARBA00023231"/>
    </source>
</evidence>
<sequence>MTQSLEEFNKLVNTEDYFQFFDLEYDQKVVHVNRLHILQKFSEYIKEIDNSKVQLNHEERLGKYREALKQAYQVFIESTPQQEKLFKVFHQKPKNVVKLTEIDSD</sequence>
<dbReference type="AlphaFoldDB" id="A0A1Z4LXZ9"/>
<dbReference type="HAMAP" id="MF_00529">
    <property type="entry name" value="NifW"/>
    <property type="match status" value="1"/>
</dbReference>
<organism evidence="5 6">
    <name type="scientific">Calothrix parasitica NIES-267</name>
    <dbReference type="NCBI Taxonomy" id="1973488"/>
    <lineage>
        <taxon>Bacteria</taxon>
        <taxon>Bacillati</taxon>
        <taxon>Cyanobacteriota</taxon>
        <taxon>Cyanophyceae</taxon>
        <taxon>Nostocales</taxon>
        <taxon>Calotrichaceae</taxon>
        <taxon>Calothrix</taxon>
    </lineage>
</organism>
<keyword evidence="6" id="KW-1185">Reference proteome</keyword>
<dbReference type="NCBIfam" id="NF010702">
    <property type="entry name" value="PRK14102.1"/>
    <property type="match status" value="1"/>
</dbReference>
<proteinExistence type="inferred from homology"/>
<dbReference type="GO" id="GO:0009399">
    <property type="term" value="P:nitrogen fixation"/>
    <property type="evidence" value="ECO:0007669"/>
    <property type="project" value="UniProtKB-UniRule"/>
</dbReference>
<dbReference type="EMBL" id="AP018227">
    <property type="protein sequence ID" value="BAY85978.1"/>
    <property type="molecule type" value="Genomic_DNA"/>
</dbReference>